<dbReference type="SUPFAM" id="SSF53738">
    <property type="entry name" value="Phosphoglucomutase, first 3 domains"/>
    <property type="match status" value="3"/>
</dbReference>
<dbReference type="InterPro" id="IPR005845">
    <property type="entry name" value="A-D-PHexomutase_a/b/a-II"/>
</dbReference>
<evidence type="ECO:0000256" key="4">
    <source>
        <dbReference type="ARBA" id="ARBA00022842"/>
    </source>
</evidence>
<evidence type="ECO:0000256" key="8">
    <source>
        <dbReference type="HAMAP-Rule" id="MF_01554"/>
    </source>
</evidence>
<dbReference type="GO" id="GO:0000287">
    <property type="term" value="F:magnesium ion binding"/>
    <property type="evidence" value="ECO:0007669"/>
    <property type="project" value="UniProtKB-UniRule"/>
</dbReference>
<evidence type="ECO:0000259" key="11">
    <source>
        <dbReference type="Pfam" id="PF00408"/>
    </source>
</evidence>
<dbReference type="PROSITE" id="PS00710">
    <property type="entry name" value="PGM_PMM"/>
    <property type="match status" value="1"/>
</dbReference>
<keyword evidence="5 8" id="KW-0413">Isomerase</keyword>
<dbReference type="Pfam" id="PF02880">
    <property type="entry name" value="PGM_PMM_III"/>
    <property type="match status" value="1"/>
</dbReference>
<accession>A0A161V7G6</accession>
<dbReference type="Gene3D" id="3.40.120.10">
    <property type="entry name" value="Alpha-D-Glucose-1,6-Bisphosphate, subunit A, domain 3"/>
    <property type="match status" value="3"/>
</dbReference>
<protein>
    <recommendedName>
        <fullName evidence="7 8">Phosphoglucosamine mutase</fullName>
        <ecNumber evidence="6 8">5.4.2.10</ecNumber>
    </recommendedName>
</protein>
<evidence type="ECO:0000256" key="10">
    <source>
        <dbReference type="RuleBase" id="RU004327"/>
    </source>
</evidence>
<dbReference type="GO" id="GO:0006048">
    <property type="term" value="P:UDP-N-acetylglucosamine biosynthetic process"/>
    <property type="evidence" value="ECO:0007669"/>
    <property type="project" value="TreeGrafter"/>
</dbReference>
<feature type="domain" description="Alpha-D-phosphohexomutase C-terminal" evidence="11">
    <location>
        <begin position="376"/>
        <end position="440"/>
    </location>
</feature>
<dbReference type="PANTHER" id="PTHR42946">
    <property type="entry name" value="PHOSPHOHEXOSE MUTASE"/>
    <property type="match status" value="1"/>
</dbReference>
<comment type="PTM">
    <text evidence="8">Activated by phosphorylation.</text>
</comment>
<dbReference type="InterPro" id="IPR036900">
    <property type="entry name" value="A-D-PHexomutase_C_sf"/>
</dbReference>
<dbReference type="HAMAP" id="MF_01554_B">
    <property type="entry name" value="GlmM_B"/>
    <property type="match status" value="1"/>
</dbReference>
<dbReference type="Pfam" id="PF00408">
    <property type="entry name" value="PGM_PMM_IV"/>
    <property type="match status" value="1"/>
</dbReference>
<evidence type="ECO:0000256" key="6">
    <source>
        <dbReference type="ARBA" id="ARBA00066330"/>
    </source>
</evidence>
<dbReference type="PANTHER" id="PTHR42946:SF1">
    <property type="entry name" value="PHOSPHOGLUCOMUTASE (ALPHA-D-GLUCOSE-1,6-BISPHOSPHATE-DEPENDENT)"/>
    <property type="match status" value="1"/>
</dbReference>
<comment type="catalytic activity">
    <reaction evidence="8 10">
        <text>alpha-D-glucosamine 1-phosphate = D-glucosamine 6-phosphate</text>
        <dbReference type="Rhea" id="RHEA:23424"/>
        <dbReference type="ChEBI" id="CHEBI:58516"/>
        <dbReference type="ChEBI" id="CHEBI:58725"/>
        <dbReference type="EC" id="5.4.2.10"/>
    </reaction>
</comment>
<feature type="modified residue" description="Phosphoserine" evidence="8">
    <location>
        <position position="102"/>
    </location>
</feature>
<dbReference type="SUPFAM" id="SSF55957">
    <property type="entry name" value="Phosphoglucomutase, C-terminal domain"/>
    <property type="match status" value="1"/>
</dbReference>
<dbReference type="InterPro" id="IPR050060">
    <property type="entry name" value="Phosphoglucosamine_mutase"/>
</dbReference>
<dbReference type="GO" id="GO:0004615">
    <property type="term" value="F:phosphomannomutase activity"/>
    <property type="evidence" value="ECO:0007669"/>
    <property type="project" value="TreeGrafter"/>
</dbReference>
<dbReference type="EMBL" id="LMCB01000006">
    <property type="protein sequence ID" value="KZL20851.1"/>
    <property type="molecule type" value="Genomic_DNA"/>
</dbReference>
<evidence type="ECO:0000256" key="7">
    <source>
        <dbReference type="ARBA" id="ARBA00068193"/>
    </source>
</evidence>
<dbReference type="InterPro" id="IPR005841">
    <property type="entry name" value="Alpha-D-phosphohexomutase_SF"/>
</dbReference>
<dbReference type="OrthoDB" id="9803322at2"/>
<dbReference type="FunFam" id="3.40.120.10:FF:000002">
    <property type="entry name" value="Phosphoglucosamine mutase"/>
    <property type="match status" value="1"/>
</dbReference>
<feature type="domain" description="Alpha-D-phosphohexomutase alpha/beta/alpha" evidence="14">
    <location>
        <begin position="260"/>
        <end position="369"/>
    </location>
</feature>
<dbReference type="FunFam" id="3.40.120.10:FF:000001">
    <property type="entry name" value="Phosphoglucosamine mutase"/>
    <property type="match status" value="1"/>
</dbReference>
<comment type="function">
    <text evidence="8 10">Catalyzes the conversion of glucosamine-6-phosphate to glucosamine-1-phosphate.</text>
</comment>
<reference evidence="15 16" key="1">
    <citation type="journal article" date="2016" name="Front. Microbiol.">
        <title>Comparative Genomic Analysis Reveals a Diverse Repertoire of Genes Involved in Prokaryote-Eukaryote Interactions within the Pseudovibrio Genus.</title>
        <authorList>
            <person name="Romano S."/>
            <person name="Fernandez-Guerra A."/>
            <person name="Reen F.J."/>
            <person name="Glockner F.O."/>
            <person name="Crowley S.P."/>
            <person name="O'Sullivan O."/>
            <person name="Cotter P.D."/>
            <person name="Adams C."/>
            <person name="Dobson A.D."/>
            <person name="O'Gara F."/>
        </authorList>
    </citation>
    <scope>NUCLEOTIDE SEQUENCE [LARGE SCALE GENOMIC DNA]</scope>
    <source>
        <strain evidence="15 16">Ad2</strain>
    </source>
</reference>
<proteinExistence type="inferred from homology"/>
<dbReference type="InterPro" id="IPR016055">
    <property type="entry name" value="A-D-PHexomutase_a/b/a-I/II/III"/>
</dbReference>
<evidence type="ECO:0000256" key="2">
    <source>
        <dbReference type="ARBA" id="ARBA00022553"/>
    </source>
</evidence>
<keyword evidence="3 8" id="KW-0479">Metal-binding</keyword>
<keyword evidence="2 8" id="KW-0597">Phosphoprotein</keyword>
<sequence>MSRKYFGTDGIRGTANIWPMTAEVALKVGMAAGVVFRRGKYRHRVVIGKDTRLSGYMIENALVAGFTAMGMDVFLLGPTPTPAVAMLTRSMRADIGVMISASHNPFEDNGIKFFGPDGFKLSDEVELQIERLIDSDMSLNLSEPGVVGRATRVASTRDRYIEFAKHTLPRNLSLNGMRVVIDCANGAAYNVAPEILWELGAEVFPMGVDPNGLNINKDCGSTSPEALAQKVHEVRADIGIALDGDADRVIIVDEKSKVVDGDQLMAVIAESWNEEGRLSAPGIVATVMSNLGLDRYLQTLGLTLVRAKVGDRYVVERMREIGFNVGGEQSGHIVMSDFGTTGDGLVAALQILACVKKMDKPVSEVCNRFVPVPQILINVRYKGGEPLNDESVQAVIKAGEKKLGKQGRLVIRASGTEPLIRVMGEADDEKLLHKVVDSIVSAVKAAASS</sequence>
<dbReference type="Proteomes" id="UP000076577">
    <property type="component" value="Unassembled WGS sequence"/>
</dbReference>
<dbReference type="FunFam" id="3.30.310.50:FF:000001">
    <property type="entry name" value="Phosphoglucosamine mutase"/>
    <property type="match status" value="1"/>
</dbReference>
<keyword evidence="4 8" id="KW-0460">Magnesium</keyword>
<evidence type="ECO:0000256" key="3">
    <source>
        <dbReference type="ARBA" id="ARBA00022723"/>
    </source>
</evidence>
<organism evidence="15 16">
    <name type="scientific">Pseudovibrio axinellae</name>
    <dbReference type="NCBI Taxonomy" id="989403"/>
    <lineage>
        <taxon>Bacteria</taxon>
        <taxon>Pseudomonadati</taxon>
        <taxon>Pseudomonadota</taxon>
        <taxon>Alphaproteobacteria</taxon>
        <taxon>Hyphomicrobiales</taxon>
        <taxon>Stappiaceae</taxon>
        <taxon>Pseudovibrio</taxon>
    </lineage>
</organism>
<evidence type="ECO:0000259" key="12">
    <source>
        <dbReference type="Pfam" id="PF02878"/>
    </source>
</evidence>
<dbReference type="Gene3D" id="3.30.310.50">
    <property type="entry name" value="Alpha-D-phosphohexomutase, C-terminal domain"/>
    <property type="match status" value="1"/>
</dbReference>
<feature type="binding site" evidence="8">
    <location>
        <position position="245"/>
    </location>
    <ligand>
        <name>Mg(2+)</name>
        <dbReference type="ChEBI" id="CHEBI:18420"/>
    </ligand>
</feature>
<feature type="domain" description="Alpha-D-phosphohexomutase alpha/beta/alpha" evidence="13">
    <location>
        <begin position="159"/>
        <end position="255"/>
    </location>
</feature>
<feature type="domain" description="Alpha-D-phosphohexomutase alpha/beta/alpha" evidence="12">
    <location>
        <begin position="3"/>
        <end position="136"/>
    </location>
</feature>
<dbReference type="InterPro" id="IPR005843">
    <property type="entry name" value="A-D-PHexomutase_C"/>
</dbReference>
<evidence type="ECO:0000313" key="15">
    <source>
        <dbReference type="EMBL" id="KZL20851.1"/>
    </source>
</evidence>
<evidence type="ECO:0000256" key="1">
    <source>
        <dbReference type="ARBA" id="ARBA00010231"/>
    </source>
</evidence>
<dbReference type="GO" id="GO:0009252">
    <property type="term" value="P:peptidoglycan biosynthetic process"/>
    <property type="evidence" value="ECO:0007669"/>
    <property type="project" value="UniProtKB-ARBA"/>
</dbReference>
<comment type="caution">
    <text evidence="15">The sequence shown here is derived from an EMBL/GenBank/DDBJ whole genome shotgun (WGS) entry which is preliminary data.</text>
</comment>
<dbReference type="GO" id="GO:0005975">
    <property type="term" value="P:carbohydrate metabolic process"/>
    <property type="evidence" value="ECO:0007669"/>
    <property type="project" value="InterPro"/>
</dbReference>
<evidence type="ECO:0000256" key="5">
    <source>
        <dbReference type="ARBA" id="ARBA00023235"/>
    </source>
</evidence>
<dbReference type="EC" id="5.4.2.10" evidence="6 8"/>
<feature type="binding site" description="via phosphate group" evidence="8">
    <location>
        <position position="102"/>
    </location>
    <ligand>
        <name>Mg(2+)</name>
        <dbReference type="ChEBI" id="CHEBI:18420"/>
    </ligand>
</feature>
<comment type="similarity">
    <text evidence="1 8 9">Belongs to the phosphohexose mutase family.</text>
</comment>
<dbReference type="Pfam" id="PF02878">
    <property type="entry name" value="PGM_PMM_I"/>
    <property type="match status" value="1"/>
</dbReference>
<dbReference type="PATRIC" id="fig|989403.3.peg.1437"/>
<dbReference type="GO" id="GO:0008966">
    <property type="term" value="F:phosphoglucosamine mutase activity"/>
    <property type="evidence" value="ECO:0007669"/>
    <property type="project" value="UniProtKB-UniRule"/>
</dbReference>
<dbReference type="InterPro" id="IPR005846">
    <property type="entry name" value="A-D-PHexomutase_a/b/a-III"/>
</dbReference>
<dbReference type="GO" id="GO:0005829">
    <property type="term" value="C:cytosol"/>
    <property type="evidence" value="ECO:0007669"/>
    <property type="project" value="TreeGrafter"/>
</dbReference>
<dbReference type="InterPro" id="IPR016066">
    <property type="entry name" value="A-D-PHexomutase_CS"/>
</dbReference>
<gene>
    <name evidence="8 15" type="primary">glmM</name>
    <name evidence="15" type="ORF">PsAD2_01341</name>
</gene>
<evidence type="ECO:0000256" key="9">
    <source>
        <dbReference type="RuleBase" id="RU004326"/>
    </source>
</evidence>
<dbReference type="RefSeq" id="WP_068004097.1">
    <property type="nucleotide sequence ID" value="NZ_FOFM01000007.1"/>
</dbReference>
<dbReference type="CDD" id="cd05802">
    <property type="entry name" value="GlmM"/>
    <property type="match status" value="1"/>
</dbReference>
<evidence type="ECO:0000259" key="14">
    <source>
        <dbReference type="Pfam" id="PF02880"/>
    </source>
</evidence>
<feature type="active site" description="Phosphoserine intermediate" evidence="8">
    <location>
        <position position="102"/>
    </location>
</feature>
<dbReference type="NCBIfam" id="NF008139">
    <property type="entry name" value="PRK10887.1"/>
    <property type="match status" value="1"/>
</dbReference>
<feature type="binding site" evidence="8">
    <location>
        <position position="243"/>
    </location>
    <ligand>
        <name>Mg(2+)</name>
        <dbReference type="ChEBI" id="CHEBI:18420"/>
    </ligand>
</feature>
<dbReference type="InterPro" id="IPR005844">
    <property type="entry name" value="A-D-PHexomutase_a/b/a-I"/>
</dbReference>
<keyword evidence="16" id="KW-1185">Reference proteome</keyword>
<dbReference type="STRING" id="989403.SAMN05421798_10735"/>
<dbReference type="Pfam" id="PF02879">
    <property type="entry name" value="PGM_PMM_II"/>
    <property type="match status" value="1"/>
</dbReference>
<dbReference type="NCBIfam" id="TIGR01455">
    <property type="entry name" value="glmM"/>
    <property type="match status" value="1"/>
</dbReference>
<dbReference type="AlphaFoldDB" id="A0A161V7G6"/>
<dbReference type="PRINTS" id="PR00509">
    <property type="entry name" value="PGMPMM"/>
</dbReference>
<comment type="cofactor">
    <cofactor evidence="8">
        <name>Mg(2+)</name>
        <dbReference type="ChEBI" id="CHEBI:18420"/>
    </cofactor>
    <text evidence="8">Binds 1 Mg(2+) ion per subunit.</text>
</comment>
<evidence type="ECO:0000259" key="13">
    <source>
        <dbReference type="Pfam" id="PF02879"/>
    </source>
</evidence>
<feature type="binding site" evidence="8">
    <location>
        <position position="247"/>
    </location>
    <ligand>
        <name>Mg(2+)</name>
        <dbReference type="ChEBI" id="CHEBI:18420"/>
    </ligand>
</feature>
<evidence type="ECO:0000313" key="16">
    <source>
        <dbReference type="Proteomes" id="UP000076577"/>
    </source>
</evidence>
<dbReference type="InterPro" id="IPR006352">
    <property type="entry name" value="GlmM_bact"/>
</dbReference>
<name>A0A161V7G6_9HYPH</name>